<organism evidence="10 11">
    <name type="scientific">Heracleum sosnowskyi</name>
    <dbReference type="NCBI Taxonomy" id="360622"/>
    <lineage>
        <taxon>Eukaryota</taxon>
        <taxon>Viridiplantae</taxon>
        <taxon>Streptophyta</taxon>
        <taxon>Embryophyta</taxon>
        <taxon>Tracheophyta</taxon>
        <taxon>Spermatophyta</taxon>
        <taxon>Magnoliopsida</taxon>
        <taxon>eudicotyledons</taxon>
        <taxon>Gunneridae</taxon>
        <taxon>Pentapetalae</taxon>
        <taxon>asterids</taxon>
        <taxon>campanulids</taxon>
        <taxon>Apiales</taxon>
        <taxon>Apiaceae</taxon>
        <taxon>Apioideae</taxon>
        <taxon>apioid superclade</taxon>
        <taxon>Tordylieae</taxon>
        <taxon>Tordyliinae</taxon>
        <taxon>Heracleum</taxon>
    </lineage>
</organism>
<dbReference type="PANTHER" id="PTHR45136:SF2">
    <property type="entry name" value="ABC TRANSPORTER DOMAIN-CONTAINING PROTEIN"/>
    <property type="match status" value="1"/>
</dbReference>
<dbReference type="EMBL" id="JAUIZM010000005">
    <property type="protein sequence ID" value="KAK1383714.1"/>
    <property type="molecule type" value="Genomic_DNA"/>
</dbReference>
<dbReference type="GO" id="GO:0016020">
    <property type="term" value="C:membrane"/>
    <property type="evidence" value="ECO:0007669"/>
    <property type="project" value="InterPro"/>
</dbReference>
<dbReference type="InterPro" id="IPR011527">
    <property type="entry name" value="ABC1_TM_dom"/>
</dbReference>
<reference evidence="10" key="2">
    <citation type="submission" date="2023-05" db="EMBL/GenBank/DDBJ databases">
        <authorList>
            <person name="Schelkunov M.I."/>
        </authorList>
    </citation>
    <scope>NUCLEOTIDE SEQUENCE</scope>
    <source>
        <strain evidence="10">Hsosn_3</strain>
        <tissue evidence="10">Leaf</tissue>
    </source>
</reference>
<evidence type="ECO:0000256" key="1">
    <source>
        <dbReference type="ARBA" id="ARBA00007577"/>
    </source>
</evidence>
<evidence type="ECO:0000256" key="5">
    <source>
        <dbReference type="ARBA" id="ARBA00022989"/>
    </source>
</evidence>
<sequence length="131" mass="14764">MGEYLAKRIRERMLSKLLTFEIGWFDQDENCSGVVCFRLAKTNVVRLLVGDCIALILQTLSAVLIAWTMGLVIAWKLAIVMIAVLPFRPSPEYSKCFNKPKKDSNVKVLDNHGMQVLVLEFPKVSCHLLGP</sequence>
<keyword evidence="6 8" id="KW-0472">Membrane</keyword>
<evidence type="ECO:0000256" key="4">
    <source>
        <dbReference type="ARBA" id="ARBA00022737"/>
    </source>
</evidence>
<name>A0AAD8IEU9_9APIA</name>
<protein>
    <recommendedName>
        <fullName evidence="9">ABC transmembrane type-1 domain-containing protein</fullName>
    </recommendedName>
</protein>
<keyword evidence="2" id="KW-0813">Transport</keyword>
<comment type="caution">
    <text evidence="10">The sequence shown here is derived from an EMBL/GenBank/DDBJ whole genome shotgun (WGS) entry which is preliminary data.</text>
</comment>
<reference evidence="10" key="1">
    <citation type="submission" date="2023-02" db="EMBL/GenBank/DDBJ databases">
        <title>Genome of toxic invasive species Heracleum sosnowskyi carries increased number of genes despite the absence of recent whole-genome duplications.</title>
        <authorList>
            <person name="Schelkunov M."/>
            <person name="Shtratnikova V."/>
            <person name="Makarenko M."/>
            <person name="Klepikova A."/>
            <person name="Omelchenko D."/>
            <person name="Novikova G."/>
            <person name="Obukhova E."/>
            <person name="Bogdanov V."/>
            <person name="Penin A."/>
            <person name="Logacheva M."/>
        </authorList>
    </citation>
    <scope>NUCLEOTIDE SEQUENCE</scope>
    <source>
        <strain evidence="10">Hsosn_3</strain>
        <tissue evidence="10">Leaf</tissue>
    </source>
</reference>
<feature type="transmembrane region" description="Helical" evidence="8">
    <location>
        <begin position="73"/>
        <end position="91"/>
    </location>
</feature>
<dbReference type="GO" id="GO:0005524">
    <property type="term" value="F:ATP binding"/>
    <property type="evidence" value="ECO:0007669"/>
    <property type="project" value="InterPro"/>
</dbReference>
<evidence type="ECO:0000313" key="11">
    <source>
        <dbReference type="Proteomes" id="UP001237642"/>
    </source>
</evidence>
<dbReference type="PROSITE" id="PS50929">
    <property type="entry name" value="ABC_TM1F"/>
    <property type="match status" value="1"/>
</dbReference>
<dbReference type="InterPro" id="IPR036640">
    <property type="entry name" value="ABC1_TM_sf"/>
</dbReference>
<keyword evidence="11" id="KW-1185">Reference proteome</keyword>
<feature type="domain" description="ABC transmembrane type-1" evidence="9">
    <location>
        <begin position="1"/>
        <end position="87"/>
    </location>
</feature>
<evidence type="ECO:0000256" key="8">
    <source>
        <dbReference type="SAM" id="Phobius"/>
    </source>
</evidence>
<evidence type="ECO:0000256" key="2">
    <source>
        <dbReference type="ARBA" id="ARBA00022448"/>
    </source>
</evidence>
<gene>
    <name evidence="10" type="ORF">POM88_021449</name>
</gene>
<dbReference type="SUPFAM" id="SSF90123">
    <property type="entry name" value="ABC transporter transmembrane region"/>
    <property type="match status" value="1"/>
</dbReference>
<evidence type="ECO:0000259" key="9">
    <source>
        <dbReference type="PROSITE" id="PS50929"/>
    </source>
</evidence>
<dbReference type="Proteomes" id="UP001237642">
    <property type="component" value="Unassembled WGS sequence"/>
</dbReference>
<accession>A0AAD8IEU9</accession>
<keyword evidence="7" id="KW-0325">Glycoprotein</keyword>
<evidence type="ECO:0000313" key="10">
    <source>
        <dbReference type="EMBL" id="KAK1383714.1"/>
    </source>
</evidence>
<keyword evidence="5 8" id="KW-1133">Transmembrane helix</keyword>
<proteinExistence type="inferred from homology"/>
<dbReference type="Gene3D" id="1.20.1560.10">
    <property type="entry name" value="ABC transporter type 1, transmembrane domain"/>
    <property type="match status" value="1"/>
</dbReference>
<dbReference type="PANTHER" id="PTHR45136">
    <property type="entry name" value="ABC TRANSPORTER DOMAIN-CONTAINING PROTEIN"/>
    <property type="match status" value="1"/>
</dbReference>
<dbReference type="AlphaFoldDB" id="A0AAD8IEU9"/>
<dbReference type="GO" id="GO:0140359">
    <property type="term" value="F:ABC-type transporter activity"/>
    <property type="evidence" value="ECO:0007669"/>
    <property type="project" value="InterPro"/>
</dbReference>
<comment type="similarity">
    <text evidence="1">Belongs to the ABC transporter superfamily. ABCB family. Multidrug resistance exporter (TC 3.A.1.201) subfamily.</text>
</comment>
<keyword evidence="3 8" id="KW-0812">Transmembrane</keyword>
<keyword evidence="4" id="KW-0677">Repeat</keyword>
<evidence type="ECO:0000256" key="3">
    <source>
        <dbReference type="ARBA" id="ARBA00022692"/>
    </source>
</evidence>
<evidence type="ECO:0000256" key="7">
    <source>
        <dbReference type="ARBA" id="ARBA00023180"/>
    </source>
</evidence>
<evidence type="ECO:0000256" key="6">
    <source>
        <dbReference type="ARBA" id="ARBA00023136"/>
    </source>
</evidence>
<dbReference type="Pfam" id="PF00664">
    <property type="entry name" value="ABC_membrane"/>
    <property type="match status" value="1"/>
</dbReference>